<protein>
    <submittedName>
        <fullName evidence="1">Synaptonemal complex protein ZEP1</fullName>
    </submittedName>
</protein>
<comment type="caution">
    <text evidence="1">The sequence shown here is derived from an EMBL/GenBank/DDBJ whole genome shotgun (WGS) entry which is preliminary data.</text>
</comment>
<dbReference type="EMBL" id="CM045765">
    <property type="protein sequence ID" value="KAI8000810.1"/>
    <property type="molecule type" value="Genomic_DNA"/>
</dbReference>
<keyword evidence="2" id="KW-1185">Reference proteome</keyword>
<proteinExistence type="predicted"/>
<accession>A0ACC0GKW3</accession>
<gene>
    <name evidence="1" type="ORF">LOK49_LG09G01437</name>
</gene>
<evidence type="ECO:0000313" key="2">
    <source>
        <dbReference type="Proteomes" id="UP001060215"/>
    </source>
</evidence>
<evidence type="ECO:0000313" key="1">
    <source>
        <dbReference type="EMBL" id="KAI8000810.1"/>
    </source>
</evidence>
<organism evidence="1 2">
    <name type="scientific">Camellia lanceoleosa</name>
    <dbReference type="NCBI Taxonomy" id="1840588"/>
    <lineage>
        <taxon>Eukaryota</taxon>
        <taxon>Viridiplantae</taxon>
        <taxon>Streptophyta</taxon>
        <taxon>Embryophyta</taxon>
        <taxon>Tracheophyta</taxon>
        <taxon>Spermatophyta</taxon>
        <taxon>Magnoliopsida</taxon>
        <taxon>eudicotyledons</taxon>
        <taxon>Gunneridae</taxon>
        <taxon>Pentapetalae</taxon>
        <taxon>asterids</taxon>
        <taxon>Ericales</taxon>
        <taxon>Theaceae</taxon>
        <taxon>Camellia</taxon>
    </lineage>
</organism>
<sequence length="196" mass="22208">MNELYGFDGTSLDAKKQYDLMLESKQLELSRHLKELSQKNDQAINDIRRRFEVGNLGQVNIKKEKADKAVQEMESKCDQKLVEYKKESRQKSMSKLTWVAACQAFLCGLLGEQQEVKEAEDKETLVDTEQETEPEPKEEEVPPLISTDQTEDLLGLNEINPKAVEVKESNALALAIVPLGVNIVLNSHHHQSDENT</sequence>
<name>A0ACC0GKW3_9ERIC</name>
<reference evidence="1 2" key="1">
    <citation type="journal article" date="2022" name="Plant J.">
        <title>Chromosome-level genome of Camellia lanceoleosa provides a valuable resource for understanding genome evolution and self-incompatibility.</title>
        <authorList>
            <person name="Gong W."/>
            <person name="Xiao S."/>
            <person name="Wang L."/>
            <person name="Liao Z."/>
            <person name="Chang Y."/>
            <person name="Mo W."/>
            <person name="Hu G."/>
            <person name="Li W."/>
            <person name="Zhao G."/>
            <person name="Zhu H."/>
            <person name="Hu X."/>
            <person name="Ji K."/>
            <person name="Xiang X."/>
            <person name="Song Q."/>
            <person name="Yuan D."/>
            <person name="Jin S."/>
            <person name="Zhang L."/>
        </authorList>
    </citation>
    <scope>NUCLEOTIDE SEQUENCE [LARGE SCALE GENOMIC DNA]</scope>
    <source>
        <strain evidence="1">SQ_2022a</strain>
    </source>
</reference>
<dbReference type="Proteomes" id="UP001060215">
    <property type="component" value="Chromosome 8"/>
</dbReference>